<keyword evidence="2" id="KW-0812">Transmembrane</keyword>
<dbReference type="SUPFAM" id="SSF53335">
    <property type="entry name" value="S-adenosyl-L-methionine-dependent methyltransferases"/>
    <property type="match status" value="1"/>
</dbReference>
<gene>
    <name evidence="3" type="ORF">SCF082_LOCUS39466</name>
</gene>
<feature type="compositionally biased region" description="Acidic residues" evidence="1">
    <location>
        <begin position="74"/>
        <end position="83"/>
    </location>
</feature>
<keyword evidence="2" id="KW-1133">Transmembrane helix</keyword>
<proteinExistence type="predicted"/>
<sequence length="342" mass="38174">PEYKVRVSAFDSVMRFLAGCVLGFASGMSATMISFRFSPISNLKGFIVPTTATAAESEPEPVDADPAYHAADEGGADNEDDVGPFECPEGLTNITTLIKRSGSDKFSTHRYDRYYEHWLKDKRCKPGLKIVEIGAEHGRSLKIWNDYFTSPKTVLGVAYGKDAGGVEKTLGPKTSVIWADLSNNETIQDLISRGPWDIIIDDGSHEPSHMIYSLFSLWKSLKPGGLYIIEDLETNYWRHGKVVYGYELKNTGIGTTAKWSAVKKIEQITQVLARHQIGAKNLTVMPGDESLCSVEWGMNIVKLRKCTPEERAFNPKMNHVICFDRKKMDAWIEEAKSTNPII</sequence>
<evidence type="ECO:0000256" key="2">
    <source>
        <dbReference type="SAM" id="Phobius"/>
    </source>
</evidence>
<evidence type="ECO:0000313" key="4">
    <source>
        <dbReference type="Proteomes" id="UP001642464"/>
    </source>
</evidence>
<feature type="non-terminal residue" evidence="3">
    <location>
        <position position="1"/>
    </location>
</feature>
<feature type="region of interest" description="Disordered" evidence="1">
    <location>
        <begin position="54"/>
        <end position="85"/>
    </location>
</feature>
<keyword evidence="4" id="KW-1185">Reference proteome</keyword>
<comment type="caution">
    <text evidence="3">The sequence shown here is derived from an EMBL/GenBank/DDBJ whole genome shotgun (WGS) entry which is preliminary data.</text>
</comment>
<evidence type="ECO:0000256" key="1">
    <source>
        <dbReference type="SAM" id="MobiDB-lite"/>
    </source>
</evidence>
<dbReference type="Gene3D" id="3.40.50.150">
    <property type="entry name" value="Vaccinia Virus protein VP39"/>
    <property type="match status" value="1"/>
</dbReference>
<protein>
    <submittedName>
        <fullName evidence="3">8-demethyl-8-alpha-L-rhamnosyl tetracenomycin-C 2'-O-methyltransferase (O-methyltransferase I)</fullName>
    </submittedName>
</protein>
<dbReference type="Proteomes" id="UP001642464">
    <property type="component" value="Unassembled WGS sequence"/>
</dbReference>
<dbReference type="InterPro" id="IPR029063">
    <property type="entry name" value="SAM-dependent_MTases_sf"/>
</dbReference>
<reference evidence="3 4" key="1">
    <citation type="submission" date="2024-02" db="EMBL/GenBank/DDBJ databases">
        <authorList>
            <person name="Chen Y."/>
            <person name="Shah S."/>
            <person name="Dougan E. K."/>
            <person name="Thang M."/>
            <person name="Chan C."/>
        </authorList>
    </citation>
    <scope>NUCLEOTIDE SEQUENCE [LARGE SCALE GENOMIC DNA]</scope>
</reference>
<accession>A0ABP0Q4D0</accession>
<dbReference type="EMBL" id="CAXAMM010039029">
    <property type="protein sequence ID" value="CAK9083115.1"/>
    <property type="molecule type" value="Genomic_DNA"/>
</dbReference>
<feature type="transmembrane region" description="Helical" evidence="2">
    <location>
        <begin position="12"/>
        <end position="35"/>
    </location>
</feature>
<name>A0ABP0Q4D0_9DINO</name>
<organism evidence="3 4">
    <name type="scientific">Durusdinium trenchii</name>
    <dbReference type="NCBI Taxonomy" id="1381693"/>
    <lineage>
        <taxon>Eukaryota</taxon>
        <taxon>Sar</taxon>
        <taxon>Alveolata</taxon>
        <taxon>Dinophyceae</taxon>
        <taxon>Suessiales</taxon>
        <taxon>Symbiodiniaceae</taxon>
        <taxon>Durusdinium</taxon>
    </lineage>
</organism>
<evidence type="ECO:0000313" key="3">
    <source>
        <dbReference type="EMBL" id="CAK9083115.1"/>
    </source>
</evidence>
<keyword evidence="2" id="KW-0472">Membrane</keyword>